<reference evidence="13" key="1">
    <citation type="submission" date="2013-03" db="EMBL/GenBank/DDBJ databases">
        <authorList>
            <person name="Jeffery W."/>
            <person name="Warren W."/>
            <person name="Wilson R.K."/>
        </authorList>
    </citation>
    <scope>NUCLEOTIDE SEQUENCE</scope>
    <source>
        <strain evidence="13">female</strain>
    </source>
</reference>
<dbReference type="GeneTree" id="ENSGT01100000263500"/>
<organism evidence="12 13">
    <name type="scientific">Astyanax mexicanus</name>
    <name type="common">Blind cave fish</name>
    <name type="synonym">Astyanax fasciatus mexicanus</name>
    <dbReference type="NCBI Taxonomy" id="7994"/>
    <lineage>
        <taxon>Eukaryota</taxon>
        <taxon>Metazoa</taxon>
        <taxon>Chordata</taxon>
        <taxon>Craniata</taxon>
        <taxon>Vertebrata</taxon>
        <taxon>Euteleostomi</taxon>
        <taxon>Actinopterygii</taxon>
        <taxon>Neopterygii</taxon>
        <taxon>Teleostei</taxon>
        <taxon>Ostariophysi</taxon>
        <taxon>Characiformes</taxon>
        <taxon>Characoidei</taxon>
        <taxon>Acestrorhamphidae</taxon>
        <taxon>Acestrorhamphinae</taxon>
        <taxon>Astyanax</taxon>
    </lineage>
</organism>
<reference evidence="12" key="3">
    <citation type="submission" date="2025-08" db="UniProtKB">
        <authorList>
            <consortium name="Ensembl"/>
        </authorList>
    </citation>
    <scope>IDENTIFICATION</scope>
</reference>
<dbReference type="GO" id="GO:0015074">
    <property type="term" value="P:DNA integration"/>
    <property type="evidence" value="ECO:0007669"/>
    <property type="project" value="InterPro"/>
</dbReference>
<dbReference type="Bgee" id="ENSAMXG00000039114">
    <property type="expression patterns" value="Expressed in zone of skin and 13 other cell types or tissues"/>
</dbReference>
<dbReference type="PROSITE" id="PS50994">
    <property type="entry name" value="INTEGRASE"/>
    <property type="match status" value="1"/>
</dbReference>
<keyword evidence="6" id="KW-0255">Endonuclease</keyword>
<dbReference type="InterPro" id="IPR001584">
    <property type="entry name" value="Integrase_cat-core"/>
</dbReference>
<dbReference type="Pfam" id="PF00078">
    <property type="entry name" value="RVT_1"/>
    <property type="match status" value="1"/>
</dbReference>
<evidence type="ECO:0000256" key="7">
    <source>
        <dbReference type="ARBA" id="ARBA00022801"/>
    </source>
</evidence>
<dbReference type="GO" id="GO:0003676">
    <property type="term" value="F:nucleic acid binding"/>
    <property type="evidence" value="ECO:0007669"/>
    <property type="project" value="InterPro"/>
</dbReference>
<keyword evidence="3" id="KW-0808">Transferase</keyword>
<dbReference type="InterPro" id="IPR043128">
    <property type="entry name" value="Rev_trsase/Diguanyl_cyclase"/>
</dbReference>
<proteinExistence type="inferred from homology"/>
<dbReference type="PANTHER" id="PTHR37984:SF5">
    <property type="entry name" value="PROTEIN NYNRIN-LIKE"/>
    <property type="match status" value="1"/>
</dbReference>
<dbReference type="Gene3D" id="3.10.10.10">
    <property type="entry name" value="HIV Type 1 Reverse Transcriptase, subunit A, domain 1"/>
    <property type="match status" value="1"/>
</dbReference>
<dbReference type="FunFam" id="3.30.70.270:FF:000020">
    <property type="entry name" value="Transposon Tf2-6 polyprotein-like Protein"/>
    <property type="match status" value="1"/>
</dbReference>
<dbReference type="AlphaFoldDB" id="A0A3B1J9I0"/>
<dbReference type="InterPro" id="IPR041373">
    <property type="entry name" value="RT_RNaseH"/>
</dbReference>
<evidence type="ECO:0000259" key="10">
    <source>
        <dbReference type="PROSITE" id="PS50878"/>
    </source>
</evidence>
<dbReference type="InterPro" id="IPR041588">
    <property type="entry name" value="Integrase_H2C2"/>
</dbReference>
<evidence type="ECO:0000259" key="11">
    <source>
        <dbReference type="PROSITE" id="PS50994"/>
    </source>
</evidence>
<dbReference type="PANTHER" id="PTHR37984">
    <property type="entry name" value="PROTEIN CBG26694"/>
    <property type="match status" value="1"/>
</dbReference>
<dbReference type="FunFam" id="3.10.20.370:FF:000001">
    <property type="entry name" value="Retrovirus-related Pol polyprotein from transposon 17.6-like protein"/>
    <property type="match status" value="1"/>
</dbReference>
<dbReference type="InterPro" id="IPR012337">
    <property type="entry name" value="RNaseH-like_sf"/>
</dbReference>
<dbReference type="GO" id="GO:0004523">
    <property type="term" value="F:RNA-DNA hybrid ribonuclease activity"/>
    <property type="evidence" value="ECO:0007669"/>
    <property type="project" value="UniProtKB-EC"/>
</dbReference>
<dbReference type="FunFam" id="3.30.420.10:FF:000032">
    <property type="entry name" value="Retrovirus-related Pol polyprotein from transposon 297-like Protein"/>
    <property type="match status" value="1"/>
</dbReference>
<dbReference type="EC" id="3.1.26.4" evidence="2"/>
<keyword evidence="13" id="KW-1185">Reference proteome</keyword>
<protein>
    <recommendedName>
        <fullName evidence="9">Gypsy retrotransposon integrase-like protein 1</fullName>
        <ecNumber evidence="2">3.1.26.4</ecNumber>
    </recommendedName>
</protein>
<dbReference type="InterPro" id="IPR036397">
    <property type="entry name" value="RNaseH_sf"/>
</dbReference>
<dbReference type="Pfam" id="PF00665">
    <property type="entry name" value="rve"/>
    <property type="match status" value="1"/>
</dbReference>
<keyword evidence="4" id="KW-0548">Nucleotidyltransferase</keyword>
<keyword evidence="5" id="KW-0540">Nuclease</keyword>
<feature type="domain" description="Integrase catalytic" evidence="11">
    <location>
        <begin position="740"/>
        <end position="899"/>
    </location>
</feature>
<dbReference type="CDD" id="cd09274">
    <property type="entry name" value="RNase_HI_RT_Ty3"/>
    <property type="match status" value="1"/>
</dbReference>
<dbReference type="SUPFAM" id="SSF56672">
    <property type="entry name" value="DNA/RNA polymerases"/>
    <property type="match status" value="1"/>
</dbReference>
<evidence type="ECO:0000256" key="6">
    <source>
        <dbReference type="ARBA" id="ARBA00022759"/>
    </source>
</evidence>
<dbReference type="SUPFAM" id="SSF53098">
    <property type="entry name" value="Ribonuclease H-like"/>
    <property type="match status" value="1"/>
</dbReference>
<feature type="domain" description="Reverse transcriptase" evidence="10">
    <location>
        <begin position="164"/>
        <end position="343"/>
    </location>
</feature>
<dbReference type="PROSITE" id="PS50878">
    <property type="entry name" value="RT_POL"/>
    <property type="match status" value="1"/>
</dbReference>
<dbReference type="Gene3D" id="3.10.20.370">
    <property type="match status" value="1"/>
</dbReference>
<evidence type="ECO:0000256" key="9">
    <source>
        <dbReference type="ARBA" id="ARBA00039658"/>
    </source>
</evidence>
<dbReference type="Gene3D" id="1.10.340.70">
    <property type="match status" value="1"/>
</dbReference>
<evidence type="ECO:0000256" key="5">
    <source>
        <dbReference type="ARBA" id="ARBA00022722"/>
    </source>
</evidence>
<dbReference type="Proteomes" id="UP000018467">
    <property type="component" value="Unassembled WGS sequence"/>
</dbReference>
<evidence type="ECO:0000313" key="13">
    <source>
        <dbReference type="Proteomes" id="UP000018467"/>
    </source>
</evidence>
<dbReference type="GO" id="GO:0003964">
    <property type="term" value="F:RNA-directed DNA polymerase activity"/>
    <property type="evidence" value="ECO:0007669"/>
    <property type="project" value="UniProtKB-KW"/>
</dbReference>
<dbReference type="FunFam" id="1.10.340.70:FF:000001">
    <property type="entry name" value="Retrovirus-related Pol polyprotein from transposon gypsy-like Protein"/>
    <property type="match status" value="1"/>
</dbReference>
<accession>A0A3B1J9I0</accession>
<dbReference type="InterPro" id="IPR043502">
    <property type="entry name" value="DNA/RNA_pol_sf"/>
</dbReference>
<dbReference type="Pfam" id="PF17921">
    <property type="entry name" value="Integrase_H2C2"/>
    <property type="match status" value="1"/>
</dbReference>
<evidence type="ECO:0000256" key="1">
    <source>
        <dbReference type="ARBA" id="ARBA00010879"/>
    </source>
</evidence>
<evidence type="ECO:0000256" key="8">
    <source>
        <dbReference type="ARBA" id="ARBA00022918"/>
    </source>
</evidence>
<evidence type="ECO:0000256" key="2">
    <source>
        <dbReference type="ARBA" id="ARBA00012180"/>
    </source>
</evidence>
<reference evidence="12" key="4">
    <citation type="submission" date="2025-09" db="UniProtKB">
        <authorList>
            <consortium name="Ensembl"/>
        </authorList>
    </citation>
    <scope>IDENTIFICATION</scope>
</reference>
<reference evidence="13" key="2">
    <citation type="journal article" date="2014" name="Nat. Commun.">
        <title>The cavefish genome reveals candidate genes for eye loss.</title>
        <authorList>
            <person name="McGaugh S.E."/>
            <person name="Gross J.B."/>
            <person name="Aken B."/>
            <person name="Blin M."/>
            <person name="Borowsky R."/>
            <person name="Chalopin D."/>
            <person name="Hinaux H."/>
            <person name="Jeffery W.R."/>
            <person name="Keene A."/>
            <person name="Ma L."/>
            <person name="Minx P."/>
            <person name="Murphy D."/>
            <person name="O'Quin K.E."/>
            <person name="Retaux S."/>
            <person name="Rohner N."/>
            <person name="Searle S.M."/>
            <person name="Stahl B.A."/>
            <person name="Tabin C."/>
            <person name="Volff J.N."/>
            <person name="Yoshizawa M."/>
            <person name="Warren W.C."/>
        </authorList>
    </citation>
    <scope>NUCLEOTIDE SEQUENCE [LARGE SCALE GENOMIC DNA]</scope>
    <source>
        <strain evidence="13">female</strain>
    </source>
</reference>
<dbReference type="InterPro" id="IPR050951">
    <property type="entry name" value="Retrovirus_Pol_polyprotein"/>
</dbReference>
<dbReference type="Gene3D" id="3.30.70.270">
    <property type="match status" value="2"/>
</dbReference>
<dbReference type="Ensembl" id="ENSAMXT00000042253.1">
    <property type="protein sequence ID" value="ENSAMXP00000038883.1"/>
    <property type="gene ID" value="ENSAMXG00000039114.1"/>
</dbReference>
<name>A0A3B1J9I0_ASTMX</name>
<evidence type="ECO:0000313" key="12">
    <source>
        <dbReference type="Ensembl" id="ENSAMXP00000038883.1"/>
    </source>
</evidence>
<comment type="similarity">
    <text evidence="1">Belongs to the beta type-B retroviral polymerase family. HERV class-II K(HML-2) pol subfamily.</text>
</comment>
<dbReference type="Gene3D" id="3.30.420.10">
    <property type="entry name" value="Ribonuclease H-like superfamily/Ribonuclease H"/>
    <property type="match status" value="1"/>
</dbReference>
<sequence length="1011" mass="111189">MLARAPFSRSSGSGTSTTRAFCKDLLARVGAVIDCARGSVLVTGLPVEKCDECGVSEPGGGNVCDSVHVTVEGPLDEGLIIDPIEEMLERSCVGLSEPQQLRLRDLIERFRASFAVSERECTRTSLAFHSINTGDAQTSGWQTAAARLAFAKRVAAEQLVRDMASAGVIEPSSSPWSAPVVLAKKKDGNWRFCVDYRRLNAVTKLDSYPLPRIDDTLDQLSGSAWFSSLDLRSGYWQVPLAEGDREKTAFSLGSALWHFTVLPFGLCNSPATFERLMERVLSGIPRSCCVVYLDDVMAHGTDFDSALSHLEVVLGAIQAANLKLNPAKCNLLRQRVNFLGHVVSGAGVETDPKKTEAVRDWPVPRNAKMVRSFVGLASYYRRFIRGFRDVGGNASHLTRPGVTFRWSDEAERAFGELKSRLCNAPVLAYRNVREASLWIRIASDRGLGAVLSQVQDGSERVIAYYSRRLDKAERNYCVTCRELLAVVEGLKHFRPYVYGVPFLLRTDHASLQWLMRFREPEGQLARWISRIQEFSFEVVHRPGRSHGNADALSRRPCVAVDCKHCARAEEKSAETAHCAAVSADVTGGVVVAQVSVEQIRDAQRADRDLMWAVHALEANVTPSWEEVVPLGPVAKALRSNWASFSLSDGVLCHVWEDPANGQRVFRVVIPRALRDSVLRGVHGSPGAGHFGVTKTLKRLRQRFYWPGCRTDVELFVHCCDVCAAKKGPARAPRAPLHPYQCGGPMERVAVDVLGPFPVTDSGNRYVLVAMDYFTKWPEAYAVPDQGAVTTADVLVREFFCRFGVPEELHSDQGRNFESEVMAEVCRILGIHKTRTTPLHPQSDGLVERFNCTLAAQLAMVSSKGQRDWDKHLPVVLLACRSAVQETTGFTPALLMFGRELRTPVALAFGAPPDGGEDAKDTPAFVSDLLSSLDFAHGLARSNQSAAGQKQKRAYDTRCFGNPLEAGARVWLYNPQRKKGLCPKLQSAWVGSCRVLSRLGEVVYGSGGADAL</sequence>
<keyword evidence="7" id="KW-0378">Hydrolase</keyword>
<dbReference type="CDD" id="cd01647">
    <property type="entry name" value="RT_LTR"/>
    <property type="match status" value="1"/>
</dbReference>
<keyword evidence="8" id="KW-0695">RNA-directed DNA polymerase</keyword>
<evidence type="ECO:0000256" key="3">
    <source>
        <dbReference type="ARBA" id="ARBA00022679"/>
    </source>
</evidence>
<dbReference type="InParanoid" id="A0A3B1J9I0"/>
<dbReference type="Pfam" id="PF17917">
    <property type="entry name" value="RT_RNaseH"/>
    <property type="match status" value="1"/>
</dbReference>
<evidence type="ECO:0000256" key="4">
    <source>
        <dbReference type="ARBA" id="ARBA00022695"/>
    </source>
</evidence>
<dbReference type="InterPro" id="IPR000477">
    <property type="entry name" value="RT_dom"/>
</dbReference>